<dbReference type="EMBL" id="JAFEMO010000001">
    <property type="protein sequence ID" value="KAH7577207.1"/>
    <property type="molecule type" value="Genomic_DNA"/>
</dbReference>
<evidence type="ECO:0000256" key="3">
    <source>
        <dbReference type="SAM" id="SignalP"/>
    </source>
</evidence>
<comment type="caution">
    <text evidence="5">The sequence shown here is derived from an EMBL/GenBank/DDBJ whole genome shotgun (WGS) entry which is preliminary data.</text>
</comment>
<proteinExistence type="predicted"/>
<feature type="chain" id="PRO_5047089506" description="Phytocyanin domain-containing protein" evidence="3">
    <location>
        <begin position="27"/>
        <end position="179"/>
    </location>
</feature>
<evidence type="ECO:0000313" key="6">
    <source>
        <dbReference type="Proteomes" id="UP000827721"/>
    </source>
</evidence>
<dbReference type="CDD" id="cd04216">
    <property type="entry name" value="Phytocyanin"/>
    <property type="match status" value="1"/>
</dbReference>
<dbReference type="Pfam" id="PF02298">
    <property type="entry name" value="Cu_bind_like"/>
    <property type="match status" value="1"/>
</dbReference>
<organism evidence="5 6">
    <name type="scientific">Xanthoceras sorbifolium</name>
    <dbReference type="NCBI Taxonomy" id="99658"/>
    <lineage>
        <taxon>Eukaryota</taxon>
        <taxon>Viridiplantae</taxon>
        <taxon>Streptophyta</taxon>
        <taxon>Embryophyta</taxon>
        <taxon>Tracheophyta</taxon>
        <taxon>Spermatophyta</taxon>
        <taxon>Magnoliopsida</taxon>
        <taxon>eudicotyledons</taxon>
        <taxon>Gunneridae</taxon>
        <taxon>Pentapetalae</taxon>
        <taxon>rosids</taxon>
        <taxon>malvids</taxon>
        <taxon>Sapindales</taxon>
        <taxon>Sapindaceae</taxon>
        <taxon>Xanthoceroideae</taxon>
        <taxon>Xanthoceras</taxon>
    </lineage>
</organism>
<dbReference type="PANTHER" id="PTHR33021:SF489">
    <property type="entry name" value="BASIC BLUE PROTEIN-LIKE"/>
    <property type="match status" value="1"/>
</dbReference>
<keyword evidence="3" id="KW-0732">Signal</keyword>
<dbReference type="PROSITE" id="PS51485">
    <property type="entry name" value="PHYTOCYANIN"/>
    <property type="match status" value="1"/>
</dbReference>
<name>A0ABQ8IKI0_9ROSI</name>
<feature type="transmembrane region" description="Helical" evidence="2">
    <location>
        <begin position="157"/>
        <end position="178"/>
    </location>
</feature>
<dbReference type="InterPro" id="IPR039391">
    <property type="entry name" value="Phytocyanin-like"/>
</dbReference>
<dbReference type="InterPro" id="IPR003245">
    <property type="entry name" value="Phytocyanin_dom"/>
</dbReference>
<keyword evidence="2" id="KW-0812">Transmembrane</keyword>
<dbReference type="InterPro" id="IPR008972">
    <property type="entry name" value="Cupredoxin"/>
</dbReference>
<keyword evidence="2" id="KW-0472">Membrane</keyword>
<evidence type="ECO:0000256" key="2">
    <source>
        <dbReference type="SAM" id="Phobius"/>
    </source>
</evidence>
<sequence>MERMMRRALLLVVIGAAILVKEGCWAEQHVVGGSQGWDESTDFSSWVSAHTFKAGDQLVFKYSSGLHSVVELGSETAYKNCDLGTAIDSMNSGKDVVKLDKPGTRYFACGTLGHCDQGMKVKITTVSGSAPSTPESPSSSRSSSSSSSPASTSGASAFGSFASFVLVLALLGTSFIYVL</sequence>
<dbReference type="PANTHER" id="PTHR33021">
    <property type="entry name" value="BLUE COPPER PROTEIN"/>
    <property type="match status" value="1"/>
</dbReference>
<keyword evidence="2" id="KW-1133">Transmembrane helix</keyword>
<feature type="domain" description="Phytocyanin" evidence="4">
    <location>
        <begin position="27"/>
        <end position="127"/>
    </location>
</feature>
<feature type="region of interest" description="Disordered" evidence="1">
    <location>
        <begin position="126"/>
        <end position="149"/>
    </location>
</feature>
<dbReference type="SUPFAM" id="SSF49503">
    <property type="entry name" value="Cupredoxins"/>
    <property type="match status" value="1"/>
</dbReference>
<dbReference type="Proteomes" id="UP000827721">
    <property type="component" value="Unassembled WGS sequence"/>
</dbReference>
<reference evidence="5 6" key="1">
    <citation type="submission" date="2021-02" db="EMBL/GenBank/DDBJ databases">
        <title>Plant Genome Project.</title>
        <authorList>
            <person name="Zhang R.-G."/>
        </authorList>
    </citation>
    <scope>NUCLEOTIDE SEQUENCE [LARGE SCALE GENOMIC DNA]</scope>
    <source>
        <tissue evidence="5">Leaves</tissue>
    </source>
</reference>
<evidence type="ECO:0000256" key="1">
    <source>
        <dbReference type="SAM" id="MobiDB-lite"/>
    </source>
</evidence>
<keyword evidence="6" id="KW-1185">Reference proteome</keyword>
<dbReference type="Gene3D" id="2.60.40.420">
    <property type="entry name" value="Cupredoxins - blue copper proteins"/>
    <property type="match status" value="1"/>
</dbReference>
<protein>
    <recommendedName>
        <fullName evidence="4">Phytocyanin domain-containing protein</fullName>
    </recommendedName>
</protein>
<feature type="compositionally biased region" description="Low complexity" evidence="1">
    <location>
        <begin position="127"/>
        <end position="149"/>
    </location>
</feature>
<accession>A0ABQ8IKI0</accession>
<feature type="signal peptide" evidence="3">
    <location>
        <begin position="1"/>
        <end position="26"/>
    </location>
</feature>
<evidence type="ECO:0000313" key="5">
    <source>
        <dbReference type="EMBL" id="KAH7577207.1"/>
    </source>
</evidence>
<evidence type="ECO:0000259" key="4">
    <source>
        <dbReference type="PROSITE" id="PS51485"/>
    </source>
</evidence>
<gene>
    <name evidence="5" type="ORF">JRO89_XS01G0221400</name>
</gene>